<dbReference type="RefSeq" id="WP_065672597.1">
    <property type="nucleotide sequence ID" value="NZ_LYSN01000001.1"/>
</dbReference>
<gene>
    <name evidence="9" type="ORF">CHT91_09140</name>
</gene>
<evidence type="ECO:0000256" key="3">
    <source>
        <dbReference type="ARBA" id="ARBA00022475"/>
    </source>
</evidence>
<comment type="subcellular location">
    <subcellularLocation>
        <location evidence="1 7">Cell membrane</location>
        <topology evidence="1 7">Multi-pass membrane protein</topology>
    </subcellularLocation>
</comment>
<keyword evidence="2 7" id="KW-0813">Transport</keyword>
<comment type="similarity">
    <text evidence="7">Belongs to the binding-protein-dependent transport system permease family.</text>
</comment>
<evidence type="ECO:0000256" key="2">
    <source>
        <dbReference type="ARBA" id="ARBA00022448"/>
    </source>
</evidence>
<feature type="transmembrane region" description="Helical" evidence="7">
    <location>
        <begin position="284"/>
        <end position="308"/>
    </location>
</feature>
<evidence type="ECO:0000256" key="7">
    <source>
        <dbReference type="RuleBase" id="RU363032"/>
    </source>
</evidence>
<evidence type="ECO:0000256" key="6">
    <source>
        <dbReference type="ARBA" id="ARBA00023136"/>
    </source>
</evidence>
<feature type="transmembrane region" description="Helical" evidence="7">
    <location>
        <begin position="26"/>
        <end position="49"/>
    </location>
</feature>
<keyword evidence="5 7" id="KW-1133">Transmembrane helix</keyword>
<keyword evidence="6 7" id="KW-0472">Membrane</keyword>
<evidence type="ECO:0000313" key="10">
    <source>
        <dbReference type="Proteomes" id="UP000259211"/>
    </source>
</evidence>
<dbReference type="Proteomes" id="UP000259211">
    <property type="component" value="Unassembled WGS sequence"/>
</dbReference>
<reference evidence="9 10" key="1">
    <citation type="submission" date="2017-07" db="EMBL/GenBank/DDBJ databases">
        <authorList>
            <person name="Sun Z.S."/>
            <person name="Albrecht U."/>
            <person name="Echele G."/>
            <person name="Lee C.C."/>
        </authorList>
    </citation>
    <scope>NUCLEOTIDE SEQUENCE [LARGE SCALE GENOMIC DNA]</scope>
    <source>
        <strain evidence="9 10">P16-029</strain>
    </source>
</reference>
<comment type="caution">
    <text evidence="9">The sequence shown here is derived from an EMBL/GenBank/DDBJ whole genome shotgun (WGS) entry which is preliminary data.</text>
</comment>
<feature type="transmembrane region" description="Helical" evidence="7">
    <location>
        <begin position="123"/>
        <end position="142"/>
    </location>
</feature>
<dbReference type="GO" id="GO:0055085">
    <property type="term" value="P:transmembrane transport"/>
    <property type="evidence" value="ECO:0007669"/>
    <property type="project" value="InterPro"/>
</dbReference>
<evidence type="ECO:0000259" key="8">
    <source>
        <dbReference type="PROSITE" id="PS50928"/>
    </source>
</evidence>
<sequence>MSSSAVSVPPTRSFWQRVRGHQGRNLWFALFVAPFLIGLLVFVYIPIIWSAYLSFFDARATLSPTKFVGFANYQNLLSDTLFRNSMLVFIIFAVFIVPLTYVCSLALALALNNVGKFRAFFRSSFFIPTACSYVVAAMVWRLSFFNGARFGLANSLLRKVGGSNIDWLSGVGYWYWIALISLRLWLQVGYYMILLIAGLNRIPTDTYEAAAIDGAGRWATLRHVTMPQLRGVSAAVLMLLLIGAFQAFDEFYNLLSSSGTYPPYARPPLVHLYLISVGGADQDLGMGGAGTVTLTAIIVLFGLAQNWLMSGQERREKKAIKQAAKTHRKEVFDG</sequence>
<dbReference type="PROSITE" id="PS50928">
    <property type="entry name" value="ABC_TM1"/>
    <property type="match status" value="1"/>
</dbReference>
<name>A0A3E2DDQ4_9ACTN</name>
<keyword evidence="4 7" id="KW-0812">Transmembrane</keyword>
<feature type="transmembrane region" description="Helical" evidence="7">
    <location>
        <begin position="173"/>
        <end position="197"/>
    </location>
</feature>
<dbReference type="Pfam" id="PF00528">
    <property type="entry name" value="BPD_transp_1"/>
    <property type="match status" value="1"/>
</dbReference>
<evidence type="ECO:0000256" key="1">
    <source>
        <dbReference type="ARBA" id="ARBA00004651"/>
    </source>
</evidence>
<dbReference type="InterPro" id="IPR000515">
    <property type="entry name" value="MetI-like"/>
</dbReference>
<dbReference type="EMBL" id="NOWI01000008">
    <property type="protein sequence ID" value="RFT43103.1"/>
    <property type="molecule type" value="Genomic_DNA"/>
</dbReference>
<dbReference type="CDD" id="cd06261">
    <property type="entry name" value="TM_PBP2"/>
    <property type="match status" value="1"/>
</dbReference>
<dbReference type="Gene3D" id="1.10.3720.10">
    <property type="entry name" value="MetI-like"/>
    <property type="match status" value="1"/>
</dbReference>
<protein>
    <submittedName>
        <fullName evidence="9">Sugar ABC transporter permease</fullName>
    </submittedName>
</protein>
<accession>A0A3E2DDQ4</accession>
<dbReference type="InterPro" id="IPR035906">
    <property type="entry name" value="MetI-like_sf"/>
</dbReference>
<dbReference type="PANTHER" id="PTHR43227:SF11">
    <property type="entry name" value="BLL4140 PROTEIN"/>
    <property type="match status" value="1"/>
</dbReference>
<dbReference type="PANTHER" id="PTHR43227">
    <property type="entry name" value="BLL4140 PROTEIN"/>
    <property type="match status" value="1"/>
</dbReference>
<evidence type="ECO:0000313" key="9">
    <source>
        <dbReference type="EMBL" id="RFT43103.1"/>
    </source>
</evidence>
<dbReference type="InterPro" id="IPR050809">
    <property type="entry name" value="UgpAE/MalFG_permease"/>
</dbReference>
<dbReference type="AlphaFoldDB" id="A0A3E2DDQ4"/>
<feature type="domain" description="ABC transmembrane type-1" evidence="8">
    <location>
        <begin position="86"/>
        <end position="305"/>
    </location>
</feature>
<dbReference type="GO" id="GO:0005886">
    <property type="term" value="C:plasma membrane"/>
    <property type="evidence" value="ECO:0007669"/>
    <property type="project" value="UniProtKB-SubCell"/>
</dbReference>
<evidence type="ECO:0000256" key="4">
    <source>
        <dbReference type="ARBA" id="ARBA00022692"/>
    </source>
</evidence>
<keyword evidence="3" id="KW-1003">Cell membrane</keyword>
<organism evidence="9 10">
    <name type="scientific">Cutibacterium avidum</name>
    <dbReference type="NCBI Taxonomy" id="33010"/>
    <lineage>
        <taxon>Bacteria</taxon>
        <taxon>Bacillati</taxon>
        <taxon>Actinomycetota</taxon>
        <taxon>Actinomycetes</taxon>
        <taxon>Propionibacteriales</taxon>
        <taxon>Propionibacteriaceae</taxon>
        <taxon>Cutibacterium</taxon>
    </lineage>
</organism>
<evidence type="ECO:0000256" key="5">
    <source>
        <dbReference type="ARBA" id="ARBA00022989"/>
    </source>
</evidence>
<feature type="transmembrane region" description="Helical" evidence="7">
    <location>
        <begin position="229"/>
        <end position="248"/>
    </location>
</feature>
<dbReference type="SUPFAM" id="SSF161098">
    <property type="entry name" value="MetI-like"/>
    <property type="match status" value="1"/>
</dbReference>
<feature type="transmembrane region" description="Helical" evidence="7">
    <location>
        <begin position="86"/>
        <end position="111"/>
    </location>
</feature>
<proteinExistence type="inferred from homology"/>